<keyword evidence="8" id="KW-0539">Nucleus</keyword>
<dbReference type="GO" id="GO:0005634">
    <property type="term" value="C:nucleus"/>
    <property type="evidence" value="ECO:0007669"/>
    <property type="project" value="UniProtKB-SubCell"/>
</dbReference>
<evidence type="ECO:0000256" key="4">
    <source>
        <dbReference type="ARBA" id="ARBA00022771"/>
    </source>
</evidence>
<comment type="caution">
    <text evidence="11">The sequence shown here is derived from an EMBL/GenBank/DDBJ whole genome shotgun (WGS) entry which is preliminary data.</text>
</comment>
<keyword evidence="6" id="KW-0805">Transcription regulation</keyword>
<dbReference type="EMBL" id="JAHLQT010023139">
    <property type="protein sequence ID" value="KAG7166003.1"/>
    <property type="molecule type" value="Genomic_DNA"/>
</dbReference>
<evidence type="ECO:0000256" key="3">
    <source>
        <dbReference type="ARBA" id="ARBA00022737"/>
    </source>
</evidence>
<sequence>MVGCSSSNTTFAKLNQCLYCLYSTPIITNLKNHMLTHTDEKPFACTWCPYRCKQKGNLKRHIVTNHSAEMLMLSKTGNEYGARDLSDPSAIILPRNQYMDELR</sequence>
<dbReference type="GO" id="GO:0045944">
    <property type="term" value="P:positive regulation of transcription by RNA polymerase II"/>
    <property type="evidence" value="ECO:0007669"/>
    <property type="project" value="TreeGrafter"/>
</dbReference>
<proteinExistence type="predicted"/>
<accession>A0A8J5K3N0</accession>
<dbReference type="PROSITE" id="PS50157">
    <property type="entry name" value="ZINC_FINGER_C2H2_2"/>
    <property type="match status" value="1"/>
</dbReference>
<dbReference type="PANTHER" id="PTHR24403:SF67">
    <property type="entry name" value="FI01116P-RELATED"/>
    <property type="match status" value="1"/>
</dbReference>
<dbReference type="SMART" id="SM00355">
    <property type="entry name" value="ZnF_C2H2"/>
    <property type="match status" value="2"/>
</dbReference>
<dbReference type="SUPFAM" id="SSF57667">
    <property type="entry name" value="beta-beta-alpha zinc fingers"/>
    <property type="match status" value="1"/>
</dbReference>
<reference evidence="11" key="1">
    <citation type="journal article" date="2021" name="Sci. Adv.">
        <title>The American lobster genome reveals insights on longevity, neural, and immune adaptations.</title>
        <authorList>
            <person name="Polinski J.M."/>
            <person name="Zimin A.V."/>
            <person name="Clark K.F."/>
            <person name="Kohn A.B."/>
            <person name="Sadowski N."/>
            <person name="Timp W."/>
            <person name="Ptitsyn A."/>
            <person name="Khanna P."/>
            <person name="Romanova D.Y."/>
            <person name="Williams P."/>
            <person name="Greenwood S.J."/>
            <person name="Moroz L.L."/>
            <person name="Walt D.R."/>
            <person name="Bodnar A.G."/>
        </authorList>
    </citation>
    <scope>NUCLEOTIDE SEQUENCE</scope>
    <source>
        <strain evidence="11">GMGI-L3</strain>
    </source>
</reference>
<dbReference type="InterPro" id="IPR036236">
    <property type="entry name" value="Znf_C2H2_sf"/>
</dbReference>
<evidence type="ECO:0000256" key="1">
    <source>
        <dbReference type="ARBA" id="ARBA00004123"/>
    </source>
</evidence>
<dbReference type="FunFam" id="3.30.160.60:FF:000130">
    <property type="entry name" value="Spalt-like transcription factor 4"/>
    <property type="match status" value="1"/>
</dbReference>
<name>A0A8J5K3N0_HOMAM</name>
<evidence type="ECO:0000256" key="2">
    <source>
        <dbReference type="ARBA" id="ARBA00022723"/>
    </source>
</evidence>
<evidence type="ECO:0000256" key="9">
    <source>
        <dbReference type="PROSITE-ProRule" id="PRU00042"/>
    </source>
</evidence>
<dbReference type="Pfam" id="PF00096">
    <property type="entry name" value="zf-C2H2"/>
    <property type="match status" value="1"/>
</dbReference>
<dbReference type="Gene3D" id="3.30.160.60">
    <property type="entry name" value="Classic Zinc Finger"/>
    <property type="match status" value="2"/>
</dbReference>
<keyword evidence="12" id="KW-1185">Reference proteome</keyword>
<evidence type="ECO:0000256" key="8">
    <source>
        <dbReference type="ARBA" id="ARBA00023242"/>
    </source>
</evidence>
<dbReference type="InterPro" id="IPR050688">
    <property type="entry name" value="Zinc_finger/UBP_domain"/>
</dbReference>
<feature type="domain" description="C2H2-type" evidence="10">
    <location>
        <begin position="15"/>
        <end position="42"/>
    </location>
</feature>
<evidence type="ECO:0000256" key="7">
    <source>
        <dbReference type="ARBA" id="ARBA00023163"/>
    </source>
</evidence>
<organism evidence="11 12">
    <name type="scientific">Homarus americanus</name>
    <name type="common">American lobster</name>
    <dbReference type="NCBI Taxonomy" id="6706"/>
    <lineage>
        <taxon>Eukaryota</taxon>
        <taxon>Metazoa</taxon>
        <taxon>Ecdysozoa</taxon>
        <taxon>Arthropoda</taxon>
        <taxon>Crustacea</taxon>
        <taxon>Multicrustacea</taxon>
        <taxon>Malacostraca</taxon>
        <taxon>Eumalacostraca</taxon>
        <taxon>Eucarida</taxon>
        <taxon>Decapoda</taxon>
        <taxon>Pleocyemata</taxon>
        <taxon>Astacidea</taxon>
        <taxon>Nephropoidea</taxon>
        <taxon>Nephropidae</taxon>
        <taxon>Homarus</taxon>
    </lineage>
</organism>
<keyword evidence="2" id="KW-0479">Metal-binding</keyword>
<dbReference type="AlphaFoldDB" id="A0A8J5K3N0"/>
<keyword evidence="4 9" id="KW-0863">Zinc-finger</keyword>
<dbReference type="PANTHER" id="PTHR24403">
    <property type="entry name" value="ZINC FINGER PROTEIN"/>
    <property type="match status" value="1"/>
</dbReference>
<keyword evidence="3" id="KW-0677">Repeat</keyword>
<keyword evidence="5" id="KW-0862">Zinc</keyword>
<comment type="subcellular location">
    <subcellularLocation>
        <location evidence="1">Nucleus</location>
    </subcellularLocation>
</comment>
<dbReference type="GO" id="GO:0008270">
    <property type="term" value="F:zinc ion binding"/>
    <property type="evidence" value="ECO:0007669"/>
    <property type="project" value="UniProtKB-KW"/>
</dbReference>
<evidence type="ECO:0000259" key="10">
    <source>
        <dbReference type="PROSITE" id="PS50157"/>
    </source>
</evidence>
<evidence type="ECO:0000256" key="5">
    <source>
        <dbReference type="ARBA" id="ARBA00022833"/>
    </source>
</evidence>
<keyword evidence="7" id="KW-0804">Transcription</keyword>
<gene>
    <name evidence="11" type="primary">Zfp64-L2</name>
    <name evidence="11" type="ORF">Hamer_G011931</name>
</gene>
<evidence type="ECO:0000256" key="6">
    <source>
        <dbReference type="ARBA" id="ARBA00023015"/>
    </source>
</evidence>
<protein>
    <submittedName>
        <fullName evidence="11">Zinc finger protein 64-like 2</fullName>
    </submittedName>
</protein>
<dbReference type="Proteomes" id="UP000747542">
    <property type="component" value="Unassembled WGS sequence"/>
</dbReference>
<dbReference type="InterPro" id="IPR013087">
    <property type="entry name" value="Znf_C2H2_type"/>
</dbReference>
<evidence type="ECO:0000313" key="11">
    <source>
        <dbReference type="EMBL" id="KAG7166003.1"/>
    </source>
</evidence>
<evidence type="ECO:0000313" key="12">
    <source>
        <dbReference type="Proteomes" id="UP000747542"/>
    </source>
</evidence>
<dbReference type="PROSITE" id="PS00028">
    <property type="entry name" value="ZINC_FINGER_C2H2_1"/>
    <property type="match status" value="1"/>
</dbReference>